<dbReference type="GO" id="GO:0004130">
    <property type="term" value="F:cytochrome-c peroxidase activity"/>
    <property type="evidence" value="ECO:0007669"/>
    <property type="project" value="TreeGrafter"/>
</dbReference>
<feature type="binding site" description="covalent" evidence="8">
    <location>
        <position position="90"/>
    </location>
    <ligand>
        <name>heme c</name>
        <dbReference type="ChEBI" id="CHEBI:61717"/>
        <label>1</label>
    </ligand>
</feature>
<dbReference type="InterPro" id="IPR009056">
    <property type="entry name" value="Cyt_c-like_dom"/>
</dbReference>
<dbReference type="InterPro" id="IPR004852">
    <property type="entry name" value="Di-haem_cyt_c_peroxidsae"/>
</dbReference>
<evidence type="ECO:0000313" key="14">
    <source>
        <dbReference type="Proteomes" id="UP000025241"/>
    </source>
</evidence>
<evidence type="ECO:0000256" key="2">
    <source>
        <dbReference type="ARBA" id="ARBA00022617"/>
    </source>
</evidence>
<reference evidence="13 14" key="1">
    <citation type="submission" date="2013-03" db="EMBL/GenBank/DDBJ databases">
        <authorList>
            <person name="Linke B."/>
        </authorList>
    </citation>
    <scope>NUCLEOTIDE SEQUENCE [LARGE SCALE GENOMIC DNA]</scope>
    <source>
        <strain evidence="13 14">B13</strain>
    </source>
</reference>
<dbReference type="InterPro" id="IPR051395">
    <property type="entry name" value="Cytochrome_c_Peroxidase/MauG"/>
</dbReference>
<comment type="cofactor">
    <cofactor evidence="8">
        <name>heme</name>
        <dbReference type="ChEBI" id="CHEBI:30413"/>
    </cofactor>
    <text evidence="8">Binds 2 heme groups.</text>
</comment>
<dbReference type="GO" id="GO:0042597">
    <property type="term" value="C:periplasmic space"/>
    <property type="evidence" value="ECO:0007669"/>
    <property type="project" value="UniProtKB-SubCell"/>
</dbReference>
<feature type="binding site" description="axial binding residue" evidence="9">
    <location>
        <position position="275"/>
    </location>
    <ligand>
        <name>heme c</name>
        <dbReference type="ChEBI" id="CHEBI:61717"/>
        <label>2</label>
    </ligand>
    <ligandPart>
        <name>Fe</name>
        <dbReference type="ChEBI" id="CHEBI:18248"/>
    </ligandPart>
</feature>
<dbReference type="KEGG" id="pkc:PKB_3326"/>
<feature type="region of interest" description="Disordered" evidence="10">
    <location>
        <begin position="95"/>
        <end position="118"/>
    </location>
</feature>
<dbReference type="GO" id="GO:0020037">
    <property type="term" value="F:heme binding"/>
    <property type="evidence" value="ECO:0007669"/>
    <property type="project" value="InterPro"/>
</dbReference>
<dbReference type="HOGENOM" id="CLU_034652_3_2_6"/>
<dbReference type="Gene3D" id="1.10.760.10">
    <property type="entry name" value="Cytochrome c-like domain"/>
    <property type="match status" value="2"/>
</dbReference>
<dbReference type="PIRSF" id="PIRSF000294">
    <property type="entry name" value="Cytochrome-c_peroxidase"/>
    <property type="match status" value="1"/>
</dbReference>
<protein>
    <submittedName>
        <fullName evidence="13">Di-heme cytochrome c peroxidase</fullName>
    </submittedName>
</protein>
<feature type="binding site" description="covalent" evidence="8">
    <location>
        <position position="274"/>
    </location>
    <ligand>
        <name>heme c</name>
        <dbReference type="ChEBI" id="CHEBI:61717"/>
        <label>2</label>
    </ligand>
</feature>
<dbReference type="PANTHER" id="PTHR30600">
    <property type="entry name" value="CYTOCHROME C PEROXIDASE-RELATED"/>
    <property type="match status" value="1"/>
</dbReference>
<reference evidence="13 14" key="2">
    <citation type="submission" date="2014-05" db="EMBL/GenBank/DDBJ databases">
        <title>Genome sequence of the 3-chlorobenzoate degrading bacterium Pseudomonas knackmussii B13 shows multiple evidence for horizontal gene transfer.</title>
        <authorList>
            <person name="Miyazaki R."/>
            <person name="Bertelli C."/>
            <person name="Falquet L."/>
            <person name="Robinson-Rechavi M."/>
            <person name="Gharib W."/>
            <person name="Roy S."/>
            <person name="Van der Meer J.R."/>
        </authorList>
    </citation>
    <scope>NUCLEOTIDE SEQUENCE [LARGE SCALE GENOMIC DNA]</scope>
    <source>
        <strain evidence="13 14">B13</strain>
    </source>
</reference>
<dbReference type="Proteomes" id="UP000025241">
    <property type="component" value="Chromosome I"/>
</dbReference>
<dbReference type="SUPFAM" id="SSF46626">
    <property type="entry name" value="Cytochrome c"/>
    <property type="match status" value="2"/>
</dbReference>
<gene>
    <name evidence="13" type="ORF">PKB_3326</name>
</gene>
<dbReference type="STRING" id="1301098.PKB_3326"/>
<feature type="binding site" description="covalent" evidence="8">
    <location>
        <position position="271"/>
    </location>
    <ligand>
        <name>heme c</name>
        <dbReference type="ChEBI" id="CHEBI:61717"/>
        <label>2</label>
    </ligand>
</feature>
<keyword evidence="14" id="KW-1185">Reference proteome</keyword>
<keyword evidence="3 9" id="KW-0479">Metal-binding</keyword>
<keyword evidence="13" id="KW-0575">Peroxidase</keyword>
<dbReference type="InterPro" id="IPR026259">
    <property type="entry name" value="MauG/Cytc_peroxidase"/>
</dbReference>
<dbReference type="AlphaFoldDB" id="A0A024HI20"/>
<feature type="binding site" description="covalent" evidence="8">
    <location>
        <position position="93"/>
    </location>
    <ligand>
        <name>heme c</name>
        <dbReference type="ChEBI" id="CHEBI:61717"/>
        <label>1</label>
    </ligand>
</feature>
<evidence type="ECO:0000256" key="9">
    <source>
        <dbReference type="PIRSR" id="PIRSR000294-2"/>
    </source>
</evidence>
<evidence type="ECO:0000256" key="11">
    <source>
        <dbReference type="SAM" id="SignalP"/>
    </source>
</evidence>
<sequence length="425" mass="45371">MKLRLKATLAVACMLIEIPLAIAEPTTAPAVLRDAWSTAEREVLASMQLSRAEPRSADPSNAFEGRAEAVSLGRDLFRDPQLSRNGQIACASCHSPSAQFEDGRPQGQGLGSGSRRTQPVMGAMGAPFLFWDGRKDSLWSQALGPLENPLEQGTNRVRLVGLVRARYATRYAALFGPLPALNALPAAASPLGSPSEQAAWWAMPKETRDQVDRVFANLGKAIAAYESRVQYGPARFDRYIRATLAGDAAGQSALAAKEVRGLRLFLGKGQCSTCHNGPMLSDQAFHNTGVPPLDPQHPDPGRAAAVGLLLDDPFNCLGAFSDARPDQCGELSFLVSADPRQLGAFRTPSLRNVAARAPYMHAGQLRSLAEVIRHYVEAPAAALGRSELARAGQGDAQRAPIRLAPEEIDDLVAFLGSLTGPVVQP</sequence>
<evidence type="ECO:0000256" key="10">
    <source>
        <dbReference type="SAM" id="MobiDB-lite"/>
    </source>
</evidence>
<evidence type="ECO:0000256" key="8">
    <source>
        <dbReference type="PIRSR" id="PIRSR000294-1"/>
    </source>
</evidence>
<keyword evidence="5" id="KW-0574">Periplasm</keyword>
<proteinExistence type="predicted"/>
<dbReference type="InterPro" id="IPR036909">
    <property type="entry name" value="Cyt_c-like_dom_sf"/>
</dbReference>
<dbReference type="OrthoDB" id="9805202at2"/>
<keyword evidence="6" id="KW-0560">Oxidoreductase</keyword>
<feature type="signal peptide" evidence="11">
    <location>
        <begin position="1"/>
        <end position="23"/>
    </location>
</feature>
<dbReference type="PATRIC" id="fig|1301098.3.peg.3340"/>
<evidence type="ECO:0000256" key="4">
    <source>
        <dbReference type="ARBA" id="ARBA00022729"/>
    </source>
</evidence>
<dbReference type="GO" id="GO:0009055">
    <property type="term" value="F:electron transfer activity"/>
    <property type="evidence" value="ECO:0007669"/>
    <property type="project" value="InterPro"/>
</dbReference>
<dbReference type="PROSITE" id="PS51007">
    <property type="entry name" value="CYTC"/>
    <property type="match status" value="1"/>
</dbReference>
<name>A0A024HI20_PSEKB</name>
<evidence type="ECO:0000313" key="13">
    <source>
        <dbReference type="EMBL" id="CDF84670.1"/>
    </source>
</evidence>
<evidence type="ECO:0000259" key="12">
    <source>
        <dbReference type="PROSITE" id="PS51007"/>
    </source>
</evidence>
<evidence type="ECO:0000256" key="7">
    <source>
        <dbReference type="ARBA" id="ARBA00023004"/>
    </source>
</evidence>
<evidence type="ECO:0000256" key="5">
    <source>
        <dbReference type="ARBA" id="ARBA00022764"/>
    </source>
</evidence>
<feature type="domain" description="Cytochrome c" evidence="12">
    <location>
        <begin position="256"/>
        <end position="419"/>
    </location>
</feature>
<feature type="binding site" description="axial binding residue" evidence="9">
    <location>
        <position position="94"/>
    </location>
    <ligand>
        <name>heme c</name>
        <dbReference type="ChEBI" id="CHEBI:61717"/>
        <label>1</label>
    </ligand>
    <ligandPart>
        <name>Fe</name>
        <dbReference type="ChEBI" id="CHEBI:18248"/>
    </ligandPart>
</feature>
<evidence type="ECO:0000256" key="6">
    <source>
        <dbReference type="ARBA" id="ARBA00023002"/>
    </source>
</evidence>
<dbReference type="EMBL" id="HG322950">
    <property type="protein sequence ID" value="CDF84670.1"/>
    <property type="molecule type" value="Genomic_DNA"/>
</dbReference>
<keyword evidence="4 11" id="KW-0732">Signal</keyword>
<dbReference type="eggNOG" id="COG1858">
    <property type="taxonomic scope" value="Bacteria"/>
</dbReference>
<keyword evidence="2 8" id="KW-0349">Heme</keyword>
<comment type="subcellular location">
    <subcellularLocation>
        <location evidence="1">Periplasm</location>
    </subcellularLocation>
</comment>
<evidence type="ECO:0000256" key="3">
    <source>
        <dbReference type="ARBA" id="ARBA00022723"/>
    </source>
</evidence>
<dbReference type="GO" id="GO:0046872">
    <property type="term" value="F:metal ion binding"/>
    <property type="evidence" value="ECO:0007669"/>
    <property type="project" value="UniProtKB-KW"/>
</dbReference>
<accession>A0A024HI20</accession>
<comment type="PTM">
    <text evidence="8">Binds 2 heme groups per subunit.</text>
</comment>
<keyword evidence="7 9" id="KW-0408">Iron</keyword>
<dbReference type="Pfam" id="PF03150">
    <property type="entry name" value="CCP_MauG"/>
    <property type="match status" value="1"/>
</dbReference>
<evidence type="ECO:0000256" key="1">
    <source>
        <dbReference type="ARBA" id="ARBA00004418"/>
    </source>
</evidence>
<organism evidence="13 14">
    <name type="scientific">Pseudomonas knackmussii (strain DSM 6978 / CCUG 54928 / LMG 23759 / B13)</name>
    <dbReference type="NCBI Taxonomy" id="1301098"/>
    <lineage>
        <taxon>Bacteria</taxon>
        <taxon>Pseudomonadati</taxon>
        <taxon>Pseudomonadota</taxon>
        <taxon>Gammaproteobacteria</taxon>
        <taxon>Pseudomonadales</taxon>
        <taxon>Pseudomonadaceae</taxon>
        <taxon>Pseudomonas</taxon>
    </lineage>
</organism>
<feature type="chain" id="PRO_5001533231" evidence="11">
    <location>
        <begin position="24"/>
        <end position="425"/>
    </location>
</feature>